<sequence length="266" mass="30098">IGMFSRLKVSWNHFGQKHSLRISDYELEHTNLYDALMKKVHEIRPDFEGAIAYIDQYGREVIVNNDKDLRVAIDQSKEKLKLHTALTYGQVISAAELAGKPVRSHSVPPSMDRGYHSYPPGNSRPPSSMESAPTIRKWNISPPPALSISPRKQHKMSHGSFTCGTGITLVKVEFRSKCRHPASMHLFDFPSDGRDVVYPGYGYKYNSYAPYSQNLVFGMPTHNAVLLSPFPFGGHYRTSFIGPNKYHHFGGWSGHKYYSPGWGPVW</sequence>
<proteinExistence type="predicted"/>
<accession>A0AAN8IZS7</accession>
<keyword evidence="3" id="KW-1185">Reference proteome</keyword>
<comment type="caution">
    <text evidence="2">The sequence shown here is derived from an EMBL/GenBank/DDBJ whole genome shotgun (WGS) entry which is preliminary data.</text>
</comment>
<dbReference type="Gene3D" id="3.10.20.90">
    <property type="entry name" value="Phosphatidylinositol 3-kinase Catalytic Subunit, Chain A, domain 1"/>
    <property type="match status" value="1"/>
</dbReference>
<evidence type="ECO:0000313" key="3">
    <source>
        <dbReference type="Proteomes" id="UP001331761"/>
    </source>
</evidence>
<evidence type="ECO:0000313" key="2">
    <source>
        <dbReference type="EMBL" id="KAK5970879.1"/>
    </source>
</evidence>
<protein>
    <recommendedName>
        <fullName evidence="4">PB1 domain-containing protein</fullName>
    </recommendedName>
</protein>
<feature type="region of interest" description="Disordered" evidence="1">
    <location>
        <begin position="102"/>
        <end position="136"/>
    </location>
</feature>
<organism evidence="2 3">
    <name type="scientific">Trichostrongylus colubriformis</name>
    <name type="common">Black scour worm</name>
    <dbReference type="NCBI Taxonomy" id="6319"/>
    <lineage>
        <taxon>Eukaryota</taxon>
        <taxon>Metazoa</taxon>
        <taxon>Ecdysozoa</taxon>
        <taxon>Nematoda</taxon>
        <taxon>Chromadorea</taxon>
        <taxon>Rhabditida</taxon>
        <taxon>Rhabditina</taxon>
        <taxon>Rhabditomorpha</taxon>
        <taxon>Strongyloidea</taxon>
        <taxon>Trichostrongylidae</taxon>
        <taxon>Trichostrongylus</taxon>
    </lineage>
</organism>
<reference evidence="2 3" key="1">
    <citation type="submission" date="2019-10" db="EMBL/GenBank/DDBJ databases">
        <title>Assembly and Annotation for the nematode Trichostrongylus colubriformis.</title>
        <authorList>
            <person name="Martin J."/>
        </authorList>
    </citation>
    <scope>NUCLEOTIDE SEQUENCE [LARGE SCALE GENOMIC DNA]</scope>
    <source>
        <strain evidence="2">G859</strain>
        <tissue evidence="2">Whole worm</tissue>
    </source>
</reference>
<dbReference type="AlphaFoldDB" id="A0AAN8IZS7"/>
<evidence type="ECO:0000256" key="1">
    <source>
        <dbReference type="SAM" id="MobiDB-lite"/>
    </source>
</evidence>
<dbReference type="EMBL" id="WIXE01018465">
    <property type="protein sequence ID" value="KAK5970879.1"/>
    <property type="molecule type" value="Genomic_DNA"/>
</dbReference>
<name>A0AAN8IZS7_TRICO</name>
<feature type="non-terminal residue" evidence="2">
    <location>
        <position position="1"/>
    </location>
</feature>
<dbReference type="Proteomes" id="UP001331761">
    <property type="component" value="Unassembled WGS sequence"/>
</dbReference>
<gene>
    <name evidence="2" type="ORF">GCK32_009897</name>
</gene>
<evidence type="ECO:0008006" key="4">
    <source>
        <dbReference type="Google" id="ProtNLM"/>
    </source>
</evidence>